<dbReference type="EMBL" id="WJXZ01000009">
    <property type="protein sequence ID" value="MRS62866.1"/>
    <property type="molecule type" value="Genomic_DNA"/>
</dbReference>
<accession>A0A7K0EN12</accession>
<name>A0A7K0EN12_9BACT</name>
<sequence>MKKLKAFWWITVLIVSGCQSQTDVFPTDTWSEGCVELATNQGEYRLSGMCCAYAVFPLIDKAPKGSFKVSGRYYSFNGVEYASIPIEITGELTSKDPTLILSYTVGSQSKVHRLKPGRATMSCYCGCF</sequence>
<dbReference type="RefSeq" id="WP_154176229.1">
    <property type="nucleotide sequence ID" value="NZ_WJXZ01000009.1"/>
</dbReference>
<dbReference type="Proteomes" id="UP000441754">
    <property type="component" value="Unassembled WGS sequence"/>
</dbReference>
<evidence type="ECO:0008006" key="3">
    <source>
        <dbReference type="Google" id="ProtNLM"/>
    </source>
</evidence>
<keyword evidence="2" id="KW-1185">Reference proteome</keyword>
<protein>
    <recommendedName>
        <fullName evidence="3">Lipoprotein</fullName>
    </recommendedName>
</protein>
<comment type="caution">
    <text evidence="1">The sequence shown here is derived from an EMBL/GenBank/DDBJ whole genome shotgun (WGS) entry which is preliminary data.</text>
</comment>
<dbReference type="OrthoDB" id="956510at2"/>
<evidence type="ECO:0000313" key="1">
    <source>
        <dbReference type="EMBL" id="MRS62866.1"/>
    </source>
</evidence>
<evidence type="ECO:0000313" key="2">
    <source>
        <dbReference type="Proteomes" id="UP000441754"/>
    </source>
</evidence>
<reference evidence="1 2" key="1">
    <citation type="journal article" date="2018" name="Antonie Van Leeuwenhoek">
        <title>Larkinella terrae sp. nov., isolated from soil on Jeju Island, South Korea.</title>
        <authorList>
            <person name="Ten L.N."/>
            <person name="Jeon J."/>
            <person name="Park S.J."/>
            <person name="Park S."/>
            <person name="Lee S.Y."/>
            <person name="Kim M.K."/>
            <person name="Jung H.Y."/>
        </authorList>
    </citation>
    <scope>NUCLEOTIDE SEQUENCE [LARGE SCALE GENOMIC DNA]</scope>
    <source>
        <strain evidence="1 2">KCTC 52001</strain>
    </source>
</reference>
<proteinExistence type="predicted"/>
<dbReference type="PROSITE" id="PS51257">
    <property type="entry name" value="PROKAR_LIPOPROTEIN"/>
    <property type="match status" value="1"/>
</dbReference>
<gene>
    <name evidence="1" type="ORF">GJJ30_16320</name>
</gene>
<organism evidence="1 2">
    <name type="scientific">Larkinella terrae</name>
    <dbReference type="NCBI Taxonomy" id="2025311"/>
    <lineage>
        <taxon>Bacteria</taxon>
        <taxon>Pseudomonadati</taxon>
        <taxon>Bacteroidota</taxon>
        <taxon>Cytophagia</taxon>
        <taxon>Cytophagales</taxon>
        <taxon>Spirosomataceae</taxon>
        <taxon>Larkinella</taxon>
    </lineage>
</organism>
<dbReference type="AlphaFoldDB" id="A0A7K0EN12"/>